<evidence type="ECO:0000259" key="2">
    <source>
        <dbReference type="Pfam" id="PF00582"/>
    </source>
</evidence>
<sequence length="307" mass="31396">MIGHSGNGHIVVGVDGSSDSTVALDWAAGEARIREARLLVLYGLHVSVAVGPLGEATVLPAMDDLRRTAEDVLADARRRVAERTPDVQVETRLAVLPPAEALLQAARDDAGLVVVGTRGLGTAAALALGSVSSQVAPHAACPTVVVPSPEDMPPDDGSVVVGVDGSDHGEAALRFALREAARRSTGLVAVHAYRATAPTLPFFDPGHTDVAAEADHRHAQAVSRAESAVRQLVAHAAGAAGAEPDVTIRVEEGSAGDVLVDLSQDAALTVVGTRGRGELRAALLGSVSRHVLSHARRPVAVVRAGAA</sequence>
<feature type="domain" description="UspA" evidence="2">
    <location>
        <begin position="8"/>
        <end position="147"/>
    </location>
</feature>
<dbReference type="Pfam" id="PF00582">
    <property type="entry name" value="Usp"/>
    <property type="match status" value="2"/>
</dbReference>
<evidence type="ECO:0000313" key="4">
    <source>
        <dbReference type="Proteomes" id="UP000280501"/>
    </source>
</evidence>
<evidence type="ECO:0000313" key="3">
    <source>
        <dbReference type="EMBL" id="RPF20516.1"/>
    </source>
</evidence>
<dbReference type="AlphaFoldDB" id="A0A3N4YM51"/>
<accession>A0A3N4YM51</accession>
<dbReference type="PANTHER" id="PTHR31964:SF113">
    <property type="entry name" value="USPA DOMAIN-CONTAINING PROTEIN"/>
    <property type="match status" value="1"/>
</dbReference>
<dbReference type="PRINTS" id="PR01438">
    <property type="entry name" value="UNVRSLSTRESS"/>
</dbReference>
<gene>
    <name evidence="3" type="ORF">EDD34_1111</name>
</gene>
<dbReference type="CDD" id="cd00293">
    <property type="entry name" value="USP-like"/>
    <property type="match status" value="1"/>
</dbReference>
<dbReference type="Proteomes" id="UP000280501">
    <property type="component" value="Unassembled WGS sequence"/>
</dbReference>
<comment type="caution">
    <text evidence="3">The sequence shown here is derived from an EMBL/GenBank/DDBJ whole genome shotgun (WGS) entry which is preliminary data.</text>
</comment>
<evidence type="ECO:0000256" key="1">
    <source>
        <dbReference type="ARBA" id="ARBA00008791"/>
    </source>
</evidence>
<name>A0A3N4YM51_9MICO</name>
<comment type="similarity">
    <text evidence="1">Belongs to the universal stress protein A family.</text>
</comment>
<dbReference type="PANTHER" id="PTHR31964">
    <property type="entry name" value="ADENINE NUCLEOTIDE ALPHA HYDROLASES-LIKE SUPERFAMILY PROTEIN"/>
    <property type="match status" value="1"/>
</dbReference>
<dbReference type="RefSeq" id="WP_123813672.1">
    <property type="nucleotide sequence ID" value="NZ_RKQZ01000001.1"/>
</dbReference>
<dbReference type="InterPro" id="IPR006015">
    <property type="entry name" value="Universal_stress_UspA"/>
</dbReference>
<dbReference type="OrthoDB" id="4931198at2"/>
<dbReference type="SUPFAM" id="SSF52402">
    <property type="entry name" value="Adenine nucleotide alpha hydrolases-like"/>
    <property type="match status" value="2"/>
</dbReference>
<dbReference type="Gene3D" id="3.40.50.620">
    <property type="entry name" value="HUPs"/>
    <property type="match status" value="2"/>
</dbReference>
<dbReference type="CDD" id="cd23659">
    <property type="entry name" value="USP_At3g01520-like"/>
    <property type="match status" value="1"/>
</dbReference>
<keyword evidence="4" id="KW-1185">Reference proteome</keyword>
<proteinExistence type="inferred from homology"/>
<dbReference type="InterPro" id="IPR014729">
    <property type="entry name" value="Rossmann-like_a/b/a_fold"/>
</dbReference>
<dbReference type="EMBL" id="RKQZ01000001">
    <property type="protein sequence ID" value="RPF20516.1"/>
    <property type="molecule type" value="Genomic_DNA"/>
</dbReference>
<reference evidence="3 4" key="1">
    <citation type="submission" date="2018-11" db="EMBL/GenBank/DDBJ databases">
        <title>Sequencing the genomes of 1000 actinobacteria strains.</title>
        <authorList>
            <person name="Klenk H.-P."/>
        </authorList>
    </citation>
    <scope>NUCLEOTIDE SEQUENCE [LARGE SCALE GENOMIC DNA]</scope>
    <source>
        <strain evidence="3 4">DSM 15700</strain>
    </source>
</reference>
<dbReference type="InterPro" id="IPR006016">
    <property type="entry name" value="UspA"/>
</dbReference>
<feature type="domain" description="UspA" evidence="2">
    <location>
        <begin position="159"/>
        <end position="303"/>
    </location>
</feature>
<protein>
    <submittedName>
        <fullName evidence="3">Nucleotide-binding universal stress UspA family protein</fullName>
    </submittedName>
</protein>
<organism evidence="3 4">
    <name type="scientific">Myceligenerans xiligouense</name>
    <dbReference type="NCBI Taxonomy" id="253184"/>
    <lineage>
        <taxon>Bacteria</taxon>
        <taxon>Bacillati</taxon>
        <taxon>Actinomycetota</taxon>
        <taxon>Actinomycetes</taxon>
        <taxon>Micrococcales</taxon>
        <taxon>Promicromonosporaceae</taxon>
        <taxon>Myceligenerans</taxon>
    </lineage>
</organism>